<dbReference type="RefSeq" id="WP_351961668.1">
    <property type="nucleotide sequence ID" value="NZ_JBEOZM010000030.1"/>
</dbReference>
<reference evidence="1 2" key="1">
    <citation type="submission" date="2024-06" db="EMBL/GenBank/DDBJ databases">
        <title>The Natural Products Discovery Center: Release of the First 8490 Sequenced Strains for Exploring Actinobacteria Biosynthetic Diversity.</title>
        <authorList>
            <person name="Kalkreuter E."/>
            <person name="Kautsar S.A."/>
            <person name="Yang D."/>
            <person name="Bader C.D."/>
            <person name="Teijaro C.N."/>
            <person name="Fluegel L."/>
            <person name="Davis C.M."/>
            <person name="Simpson J.R."/>
            <person name="Lauterbach L."/>
            <person name="Steele A.D."/>
            <person name="Gui C."/>
            <person name="Meng S."/>
            <person name="Li G."/>
            <person name="Viehrig K."/>
            <person name="Ye F."/>
            <person name="Su P."/>
            <person name="Kiefer A.F."/>
            <person name="Nichols A."/>
            <person name="Cepeda A.J."/>
            <person name="Yan W."/>
            <person name="Fan B."/>
            <person name="Jiang Y."/>
            <person name="Adhikari A."/>
            <person name="Zheng C.-J."/>
            <person name="Schuster L."/>
            <person name="Cowan T.M."/>
            <person name="Smanski M.J."/>
            <person name="Chevrette M.G."/>
            <person name="De Carvalho L.P.S."/>
            <person name="Shen B."/>
        </authorList>
    </citation>
    <scope>NUCLEOTIDE SEQUENCE [LARGE SCALE GENOMIC DNA]</scope>
    <source>
        <strain evidence="1 2">NPDC001694</strain>
    </source>
</reference>
<sequence length="139" mass="15213">MGLALPADYKLLCEMFPAFELGNFMAFGGPDPGHEHLWPKGAREQLDIIDEWLGYANLTVPMHTYPAPGGLLPWSTSNEGDIFLWSTGGEGPEEWTVTVASRNGAWWHYDGGVAQFMADLVSGRLELWGLPSVSCEVSA</sequence>
<organism evidence="1 2">
    <name type="scientific">Streptomyces sp. 900105755</name>
    <dbReference type="NCBI Taxonomy" id="3154389"/>
    <lineage>
        <taxon>Bacteria</taxon>
        <taxon>Bacillati</taxon>
        <taxon>Actinomycetota</taxon>
        <taxon>Actinomycetes</taxon>
        <taxon>Kitasatosporales</taxon>
        <taxon>Streptomycetaceae</taxon>
        <taxon>Streptomyces</taxon>
    </lineage>
</organism>
<evidence type="ECO:0000313" key="1">
    <source>
        <dbReference type="EMBL" id="MER6273396.1"/>
    </source>
</evidence>
<keyword evidence="2" id="KW-1185">Reference proteome</keyword>
<comment type="caution">
    <text evidence="1">The sequence shown here is derived from an EMBL/GenBank/DDBJ whole genome shotgun (WGS) entry which is preliminary data.</text>
</comment>
<proteinExistence type="predicted"/>
<name>A0ABV1TTP9_9ACTN</name>
<dbReference type="EMBL" id="JBEOZM010000030">
    <property type="protein sequence ID" value="MER6273396.1"/>
    <property type="molecule type" value="Genomic_DNA"/>
</dbReference>
<evidence type="ECO:0000313" key="2">
    <source>
        <dbReference type="Proteomes" id="UP001490365"/>
    </source>
</evidence>
<gene>
    <name evidence="1" type="ORF">ABT211_39930</name>
</gene>
<accession>A0ABV1TTP9</accession>
<protein>
    <submittedName>
        <fullName evidence="1">SMI1/KNR4 family protein</fullName>
    </submittedName>
</protein>
<dbReference type="Proteomes" id="UP001490365">
    <property type="component" value="Unassembled WGS sequence"/>
</dbReference>